<dbReference type="Proteomes" id="UP000799444">
    <property type="component" value="Unassembled WGS sequence"/>
</dbReference>
<feature type="compositionally biased region" description="Polar residues" evidence="1">
    <location>
        <begin position="551"/>
        <end position="593"/>
    </location>
</feature>
<gene>
    <name evidence="3" type="ORF">EJ04DRAFT_510886</name>
</gene>
<evidence type="ECO:0000313" key="4">
    <source>
        <dbReference type="Proteomes" id="UP000799444"/>
    </source>
</evidence>
<protein>
    <submittedName>
        <fullName evidence="3">Uncharacterized protein</fullName>
    </submittedName>
</protein>
<feature type="transmembrane region" description="Helical" evidence="2">
    <location>
        <begin position="148"/>
        <end position="167"/>
    </location>
</feature>
<keyword evidence="2" id="KW-0812">Transmembrane</keyword>
<dbReference type="EMBL" id="ML996122">
    <property type="protein sequence ID" value="KAF2736783.1"/>
    <property type="molecule type" value="Genomic_DNA"/>
</dbReference>
<feature type="compositionally biased region" description="Basic residues" evidence="1">
    <location>
        <begin position="247"/>
        <end position="257"/>
    </location>
</feature>
<keyword evidence="4" id="KW-1185">Reference proteome</keyword>
<feature type="compositionally biased region" description="Polar residues" evidence="1">
    <location>
        <begin position="505"/>
        <end position="530"/>
    </location>
</feature>
<feature type="compositionally biased region" description="Basic and acidic residues" evidence="1">
    <location>
        <begin position="345"/>
        <end position="361"/>
    </location>
</feature>
<keyword evidence="2" id="KW-1133">Transmembrane helix</keyword>
<feature type="compositionally biased region" description="Polar residues" evidence="1">
    <location>
        <begin position="274"/>
        <end position="290"/>
    </location>
</feature>
<keyword evidence="2" id="KW-0472">Membrane</keyword>
<comment type="caution">
    <text evidence="3">The sequence shown here is derived from an EMBL/GenBank/DDBJ whole genome shotgun (WGS) entry which is preliminary data.</text>
</comment>
<feature type="compositionally biased region" description="Polar residues" evidence="1">
    <location>
        <begin position="384"/>
        <end position="400"/>
    </location>
</feature>
<name>A0A9P4V505_9PLEO</name>
<proteinExistence type="predicted"/>
<accession>A0A9P4V505</accession>
<feature type="compositionally biased region" description="Polar residues" evidence="1">
    <location>
        <begin position="312"/>
        <end position="344"/>
    </location>
</feature>
<organism evidence="3 4">
    <name type="scientific">Polyplosphaeria fusca</name>
    <dbReference type="NCBI Taxonomy" id="682080"/>
    <lineage>
        <taxon>Eukaryota</taxon>
        <taxon>Fungi</taxon>
        <taxon>Dikarya</taxon>
        <taxon>Ascomycota</taxon>
        <taxon>Pezizomycotina</taxon>
        <taxon>Dothideomycetes</taxon>
        <taxon>Pleosporomycetidae</taxon>
        <taxon>Pleosporales</taxon>
        <taxon>Tetraplosphaeriaceae</taxon>
        <taxon>Polyplosphaeria</taxon>
    </lineage>
</organism>
<dbReference type="OrthoDB" id="5404940at2759"/>
<evidence type="ECO:0000313" key="3">
    <source>
        <dbReference type="EMBL" id="KAF2736783.1"/>
    </source>
</evidence>
<reference evidence="3" key="1">
    <citation type="journal article" date="2020" name="Stud. Mycol.">
        <title>101 Dothideomycetes genomes: a test case for predicting lifestyles and emergence of pathogens.</title>
        <authorList>
            <person name="Haridas S."/>
            <person name="Albert R."/>
            <person name="Binder M."/>
            <person name="Bloem J."/>
            <person name="Labutti K."/>
            <person name="Salamov A."/>
            <person name="Andreopoulos B."/>
            <person name="Baker S."/>
            <person name="Barry K."/>
            <person name="Bills G."/>
            <person name="Bluhm B."/>
            <person name="Cannon C."/>
            <person name="Castanera R."/>
            <person name="Culley D."/>
            <person name="Daum C."/>
            <person name="Ezra D."/>
            <person name="Gonzalez J."/>
            <person name="Henrissat B."/>
            <person name="Kuo A."/>
            <person name="Liang C."/>
            <person name="Lipzen A."/>
            <person name="Lutzoni F."/>
            <person name="Magnuson J."/>
            <person name="Mondo S."/>
            <person name="Nolan M."/>
            <person name="Ohm R."/>
            <person name="Pangilinan J."/>
            <person name="Park H.-J."/>
            <person name="Ramirez L."/>
            <person name="Alfaro M."/>
            <person name="Sun H."/>
            <person name="Tritt A."/>
            <person name="Yoshinaga Y."/>
            <person name="Zwiers L.-H."/>
            <person name="Turgeon B."/>
            <person name="Goodwin S."/>
            <person name="Spatafora J."/>
            <person name="Crous P."/>
            <person name="Grigoriev I."/>
        </authorList>
    </citation>
    <scope>NUCLEOTIDE SEQUENCE</scope>
    <source>
        <strain evidence="3">CBS 125425</strain>
    </source>
</reference>
<feature type="region of interest" description="Disordered" evidence="1">
    <location>
        <begin position="491"/>
        <end position="616"/>
    </location>
</feature>
<evidence type="ECO:0000256" key="2">
    <source>
        <dbReference type="SAM" id="Phobius"/>
    </source>
</evidence>
<dbReference type="AlphaFoldDB" id="A0A9P4V505"/>
<feature type="region of interest" description="Disordered" evidence="1">
    <location>
        <begin position="238"/>
        <end position="412"/>
    </location>
</feature>
<sequence>MGRWQPYLYNDSRQSVYDVPDDFNPKAVTMASRQAPEKPKPKPDGPLIDFNRHPDSYLILPYGKTNAKAMGPKVKVFVKVARWVQLSLRAFTLLGAIGALLCSIFIRGAQDTEGYIMRIPPGVDIVSTLYAIYHLLRSAKARPAGSSASYHFFALVMDAGFIPFYVFTALMAKRNYNEGAGTVGRWRTFFPTDEETDKVLNATWLNATVVAGLHCASLFLDLYLVLVFRKISRLPPDMNPLEDNLTSRRKTKHKHKNSSISAITPLTAEEKRSSTQSGSTTIAGSRNSQMDPLMSDKDIPMPDVSKVPFMHTRTNSDMVYSPHTPNSARHSRQSVYSQNASARQSRADLNHRDDLYRRDDGSDNETLAQRKSFLAQQAIKRNSRPNSMVSSKQDYYTPPTTAEHGAAGDLSLHDNRHSQEDLQSDNWFVHEEASLNEEEHYNPGNTSVFPSKSKGYNVLSMSEDLSDEELEPPLVPQPLRMNPPTPPPAKIFTTPEVKKTPPPLQRTQTATSMSSEATFSRSPTRASTPKSRYYGDLKAATQGIRNGGHSPANSPGNSPTKKSYMPNNLPSSVRQYTTNSPAAKSNHEQQSPFSLDKKTFASVRRTGEAGHVPVQNQSPRVVSRTGVDYVGAYSFEDDDSYLGTASRGRYVSGKIAEEGLGGQWGGAGGMGLTYRKASGV</sequence>
<feature type="non-terminal residue" evidence="3">
    <location>
        <position position="680"/>
    </location>
</feature>
<feature type="transmembrane region" description="Helical" evidence="2">
    <location>
        <begin position="88"/>
        <end position="109"/>
    </location>
</feature>
<evidence type="ECO:0000256" key="1">
    <source>
        <dbReference type="SAM" id="MobiDB-lite"/>
    </source>
</evidence>
<feature type="transmembrane region" description="Helical" evidence="2">
    <location>
        <begin position="115"/>
        <end position="136"/>
    </location>
</feature>